<proteinExistence type="predicted"/>
<dbReference type="SUPFAM" id="SSF53335">
    <property type="entry name" value="S-adenosyl-L-methionine-dependent methyltransferases"/>
    <property type="match status" value="1"/>
</dbReference>
<keyword evidence="1" id="KW-0489">Methyltransferase</keyword>
<dbReference type="EMBL" id="BAABHK010000001">
    <property type="protein sequence ID" value="GAA4620749.1"/>
    <property type="molecule type" value="Genomic_DNA"/>
</dbReference>
<dbReference type="InterPro" id="IPR029063">
    <property type="entry name" value="SAM-dependent_MTases_sf"/>
</dbReference>
<gene>
    <name evidence="1" type="ORF">GCM10023196_005960</name>
</gene>
<dbReference type="PIRSF" id="PIRSF017393">
    <property type="entry name" value="MTase_SAV2177"/>
    <property type="match status" value="1"/>
</dbReference>
<keyword evidence="2" id="KW-1185">Reference proteome</keyword>
<sequence length="303" mass="33587">MDPLSGGVPWIKIIYSRTLYGKVARGDERDQRRQRLDRAVQVTDLRTDIAHSARIYDYMLGGKDNFAADRAAADEIVKHLPTLPVSMRANRDFMLRMTRYLVREMGIRQFLDIGTGLPTSPNLHEAAQAIAPETRVVYVDNDPIVLAHARALLTSSREGGTAYIDADLRDSKTILESAQLRDTLDLSRPVALTLIAILQFFTDEDEAHEAVRALVEPLAPGSVLAISVVPDAERESPLSDGVAAYRSQGIPMKMRTKAETERFFDGLDLIAPGVAKVTEWHPDESADPDDRVPHMYGGVAVKR</sequence>
<dbReference type="GO" id="GO:0008168">
    <property type="term" value="F:methyltransferase activity"/>
    <property type="evidence" value="ECO:0007669"/>
    <property type="project" value="UniProtKB-KW"/>
</dbReference>
<reference evidence="2" key="1">
    <citation type="journal article" date="2019" name="Int. J. Syst. Evol. Microbiol.">
        <title>The Global Catalogue of Microorganisms (GCM) 10K type strain sequencing project: providing services to taxonomists for standard genome sequencing and annotation.</title>
        <authorList>
            <consortium name="The Broad Institute Genomics Platform"/>
            <consortium name="The Broad Institute Genome Sequencing Center for Infectious Disease"/>
            <person name="Wu L."/>
            <person name="Ma J."/>
        </authorList>
    </citation>
    <scope>NUCLEOTIDE SEQUENCE [LARGE SCALE GENOMIC DNA]</scope>
    <source>
        <strain evidence="2">JCM 17939</strain>
    </source>
</reference>
<dbReference type="GO" id="GO:0032259">
    <property type="term" value="P:methylation"/>
    <property type="evidence" value="ECO:0007669"/>
    <property type="project" value="UniProtKB-KW"/>
</dbReference>
<dbReference type="RefSeq" id="WP_345429034.1">
    <property type="nucleotide sequence ID" value="NZ_BAABHK010000001.1"/>
</dbReference>
<dbReference type="Proteomes" id="UP001501442">
    <property type="component" value="Unassembled WGS sequence"/>
</dbReference>
<evidence type="ECO:0000313" key="2">
    <source>
        <dbReference type="Proteomes" id="UP001501442"/>
    </source>
</evidence>
<organism evidence="1 2">
    <name type="scientific">Actinoallomurus vinaceus</name>
    <dbReference type="NCBI Taxonomy" id="1080074"/>
    <lineage>
        <taxon>Bacteria</taxon>
        <taxon>Bacillati</taxon>
        <taxon>Actinomycetota</taxon>
        <taxon>Actinomycetes</taxon>
        <taxon>Streptosporangiales</taxon>
        <taxon>Thermomonosporaceae</taxon>
        <taxon>Actinoallomurus</taxon>
    </lineage>
</organism>
<dbReference type="Gene3D" id="3.40.50.150">
    <property type="entry name" value="Vaccinia Virus protein VP39"/>
    <property type="match status" value="1"/>
</dbReference>
<keyword evidence="1" id="KW-0808">Transferase</keyword>
<evidence type="ECO:0000313" key="1">
    <source>
        <dbReference type="EMBL" id="GAA4620749.1"/>
    </source>
</evidence>
<dbReference type="InterPro" id="IPR006764">
    <property type="entry name" value="SAM_dep_MeTrfase_SAV2177_type"/>
</dbReference>
<protein>
    <submittedName>
        <fullName evidence="1">SAM-dependent methyltransferase</fullName>
    </submittedName>
</protein>
<comment type="caution">
    <text evidence="1">The sequence shown here is derived from an EMBL/GenBank/DDBJ whole genome shotgun (WGS) entry which is preliminary data.</text>
</comment>
<accession>A0ABP8U465</accession>
<dbReference type="Pfam" id="PF04672">
    <property type="entry name" value="Methyltransf_19"/>
    <property type="match status" value="1"/>
</dbReference>
<name>A0ABP8U465_9ACTN</name>